<name>A0A1I7Y1W2_9BILA</name>
<proteinExistence type="predicted"/>
<reference evidence="2" key="1">
    <citation type="submission" date="2016-11" db="UniProtKB">
        <authorList>
            <consortium name="WormBaseParasite"/>
        </authorList>
    </citation>
    <scope>IDENTIFICATION</scope>
</reference>
<organism evidence="1 2">
    <name type="scientific">Steinernema glaseri</name>
    <dbReference type="NCBI Taxonomy" id="37863"/>
    <lineage>
        <taxon>Eukaryota</taxon>
        <taxon>Metazoa</taxon>
        <taxon>Ecdysozoa</taxon>
        <taxon>Nematoda</taxon>
        <taxon>Chromadorea</taxon>
        <taxon>Rhabditida</taxon>
        <taxon>Tylenchina</taxon>
        <taxon>Panagrolaimomorpha</taxon>
        <taxon>Strongyloidoidea</taxon>
        <taxon>Steinernematidae</taxon>
        <taxon>Steinernema</taxon>
    </lineage>
</organism>
<sequence length="326" mass="36930">MIRRISQINHEKETTYGRAEEEAVHGGSCFQQTDRPPKYKMSSNKSVYIHLMIRSSGRILLKGLLLAPCTCLLTVASLPGDLWTASPSDVIARDFRRFATNDQSRQLLCKAKDIVFVASPTNDVLTGTNIEEFEEIKAIKAESSSFRSSEQDSSLRRMFSYLGVPTERTKQRSLKVLNKAPILKPREPKPRVSKTDLLSSDLADQGTSRSSLARSLVFTVHRPRTFFTITSSFHKHRRVYSKDVVVVAFRATHMQKRSQVEPVRPTREALEIWIQCWNRRPNGDQVAKGNSSFVPLAMLTHGRKQLRGFGDEIGIVEKRRGKVEEG</sequence>
<dbReference type="WBParaSite" id="L893_g1189.t1">
    <property type="protein sequence ID" value="L893_g1189.t1"/>
    <property type="gene ID" value="L893_g1189"/>
</dbReference>
<keyword evidence="1" id="KW-1185">Reference proteome</keyword>
<dbReference type="AlphaFoldDB" id="A0A1I7Y1W2"/>
<protein>
    <submittedName>
        <fullName evidence="2">Uncharacterized protein</fullName>
    </submittedName>
</protein>
<evidence type="ECO:0000313" key="2">
    <source>
        <dbReference type="WBParaSite" id="L893_g1189.t1"/>
    </source>
</evidence>
<dbReference type="Proteomes" id="UP000095287">
    <property type="component" value="Unplaced"/>
</dbReference>
<evidence type="ECO:0000313" key="1">
    <source>
        <dbReference type="Proteomes" id="UP000095287"/>
    </source>
</evidence>
<accession>A0A1I7Y1W2</accession>